<evidence type="ECO:0000313" key="3">
    <source>
        <dbReference type="Proteomes" id="UP001280629"/>
    </source>
</evidence>
<dbReference type="EMBL" id="JAUBDH010000001">
    <property type="protein sequence ID" value="MDW0108571.1"/>
    <property type="molecule type" value="Genomic_DNA"/>
</dbReference>
<evidence type="ECO:0000313" key="2">
    <source>
        <dbReference type="EMBL" id="MDW0108571.1"/>
    </source>
</evidence>
<dbReference type="Pfam" id="PF19700">
    <property type="entry name" value="DUF6198"/>
    <property type="match status" value="1"/>
</dbReference>
<evidence type="ECO:0000256" key="1">
    <source>
        <dbReference type="SAM" id="Phobius"/>
    </source>
</evidence>
<reference evidence="2 3" key="1">
    <citation type="submission" date="2023-06" db="EMBL/GenBank/DDBJ databases">
        <title>Sporosarcina sp. nov., isolated from Korean traditional fermented seafood 'Jeotgal'.</title>
        <authorList>
            <person name="Yang A.-I."/>
            <person name="Shin N.-R."/>
        </authorList>
    </citation>
    <scope>NUCLEOTIDE SEQUENCE [LARGE SCALE GENOMIC DNA]</scope>
    <source>
        <strain evidence="2 3">KCTC3840</strain>
    </source>
</reference>
<keyword evidence="1" id="KW-0812">Transmembrane</keyword>
<feature type="transmembrane region" description="Helical" evidence="1">
    <location>
        <begin position="105"/>
        <end position="128"/>
    </location>
</feature>
<keyword evidence="1" id="KW-1133">Transmembrane helix</keyword>
<feature type="transmembrane region" description="Helical" evidence="1">
    <location>
        <begin position="79"/>
        <end position="99"/>
    </location>
</feature>
<keyword evidence="1" id="KW-0472">Membrane</keyword>
<feature type="transmembrane region" description="Helical" evidence="1">
    <location>
        <begin position="49"/>
        <end position="72"/>
    </location>
</feature>
<proteinExistence type="predicted"/>
<dbReference type="PANTHER" id="PTHR40078:SF1">
    <property type="entry name" value="INTEGRAL MEMBRANE PROTEIN"/>
    <property type="match status" value="1"/>
</dbReference>
<dbReference type="Proteomes" id="UP001280629">
    <property type="component" value="Unassembled WGS sequence"/>
</dbReference>
<protein>
    <submittedName>
        <fullName evidence="2">YitT family protein</fullName>
    </submittedName>
</protein>
<gene>
    <name evidence="2" type="ORF">QT716_00760</name>
</gene>
<comment type="caution">
    <text evidence="2">The sequence shown here is derived from an EMBL/GenBank/DDBJ whole genome shotgun (WGS) entry which is preliminary data.</text>
</comment>
<sequence length="212" mass="23379">MWMLTLKKWRWIFFVVGQMILSLGIAMTIKGQRLGIGPWDVLHVGLYENIGLTIGSWSVITGLIIVLITAAFQKKLPKYGTWLNMLLLGSFIDLFNWLLPDVSTMTAQIFMFVFGVVIMAYGIGLYVSPNMGAGPRDSLMLLIVHKFNVSVKVVRTSIEVIVALLGWALGGPVGIGTVLIALLIGQFVHYAMPQCQRLLLRAAGEQSTEALL</sequence>
<dbReference type="InterPro" id="IPR038750">
    <property type="entry name" value="YczE/YyaS-like"/>
</dbReference>
<keyword evidence="3" id="KW-1185">Reference proteome</keyword>
<organism evidence="2 3">
    <name type="scientific">Sporosarcina aquimarina</name>
    <dbReference type="NCBI Taxonomy" id="114975"/>
    <lineage>
        <taxon>Bacteria</taxon>
        <taxon>Bacillati</taxon>
        <taxon>Bacillota</taxon>
        <taxon>Bacilli</taxon>
        <taxon>Bacillales</taxon>
        <taxon>Caryophanaceae</taxon>
        <taxon>Sporosarcina</taxon>
    </lineage>
</organism>
<accession>A0ABU4FV30</accession>
<name>A0ABU4FV30_9BACL</name>
<feature type="transmembrane region" description="Helical" evidence="1">
    <location>
        <begin position="12"/>
        <end position="29"/>
    </location>
</feature>
<dbReference type="PANTHER" id="PTHR40078">
    <property type="entry name" value="INTEGRAL MEMBRANE PROTEIN-RELATED"/>
    <property type="match status" value="1"/>
</dbReference>